<reference evidence="2" key="2">
    <citation type="submission" date="2022-01" db="EMBL/GenBank/DDBJ databases">
        <authorList>
            <person name="Yamashiro T."/>
            <person name="Shiraishi A."/>
            <person name="Satake H."/>
            <person name="Nakayama K."/>
        </authorList>
    </citation>
    <scope>NUCLEOTIDE SEQUENCE</scope>
</reference>
<dbReference type="GO" id="GO:0003964">
    <property type="term" value="F:RNA-directed DNA polymerase activity"/>
    <property type="evidence" value="ECO:0007669"/>
    <property type="project" value="UniProtKB-KW"/>
</dbReference>
<keyword evidence="2" id="KW-0695">RNA-directed DNA polymerase</keyword>
<dbReference type="SUPFAM" id="SSF57756">
    <property type="entry name" value="Retrovirus zinc finger-like domains"/>
    <property type="match status" value="1"/>
</dbReference>
<organism evidence="2 3">
    <name type="scientific">Tanacetum coccineum</name>
    <dbReference type="NCBI Taxonomy" id="301880"/>
    <lineage>
        <taxon>Eukaryota</taxon>
        <taxon>Viridiplantae</taxon>
        <taxon>Streptophyta</taxon>
        <taxon>Embryophyta</taxon>
        <taxon>Tracheophyta</taxon>
        <taxon>Spermatophyta</taxon>
        <taxon>Magnoliopsida</taxon>
        <taxon>eudicotyledons</taxon>
        <taxon>Gunneridae</taxon>
        <taxon>Pentapetalae</taxon>
        <taxon>asterids</taxon>
        <taxon>campanulids</taxon>
        <taxon>Asterales</taxon>
        <taxon>Asteraceae</taxon>
        <taxon>Asteroideae</taxon>
        <taxon>Anthemideae</taxon>
        <taxon>Anthemidinae</taxon>
        <taxon>Tanacetum</taxon>
    </lineage>
</organism>
<dbReference type="PANTHER" id="PTHR37984:SF5">
    <property type="entry name" value="PROTEIN NYNRIN-LIKE"/>
    <property type="match status" value="1"/>
</dbReference>
<dbReference type="EMBL" id="BQNB010010907">
    <property type="protein sequence ID" value="GJS83514.1"/>
    <property type="molecule type" value="Genomic_DNA"/>
</dbReference>
<keyword evidence="2" id="KW-0808">Transferase</keyword>
<dbReference type="InterPro" id="IPR050951">
    <property type="entry name" value="Retrovirus_Pol_polyprotein"/>
</dbReference>
<dbReference type="PANTHER" id="PTHR37984">
    <property type="entry name" value="PROTEIN CBG26694"/>
    <property type="match status" value="1"/>
</dbReference>
<gene>
    <name evidence="2" type="ORF">Tco_0750055</name>
</gene>
<evidence type="ECO:0000313" key="2">
    <source>
        <dbReference type="EMBL" id="GJS83514.1"/>
    </source>
</evidence>
<name>A0ABQ4Z053_9ASTR</name>
<dbReference type="InterPro" id="IPR043502">
    <property type="entry name" value="DNA/RNA_pol_sf"/>
</dbReference>
<evidence type="ECO:0000313" key="3">
    <source>
        <dbReference type="Proteomes" id="UP001151760"/>
    </source>
</evidence>
<dbReference type="InterPro" id="IPR036875">
    <property type="entry name" value="Znf_CCHC_sf"/>
</dbReference>
<comment type="caution">
    <text evidence="2">The sequence shown here is derived from an EMBL/GenBank/DDBJ whole genome shotgun (WGS) entry which is preliminary data.</text>
</comment>
<evidence type="ECO:0000259" key="1">
    <source>
        <dbReference type="Pfam" id="PF00098"/>
    </source>
</evidence>
<keyword evidence="2" id="KW-0548">Nucleotidyltransferase</keyword>
<protein>
    <submittedName>
        <fullName evidence="2">Reverse transcriptase domain-containing protein</fullName>
    </submittedName>
</protein>
<dbReference type="SUPFAM" id="SSF56672">
    <property type="entry name" value="DNA/RNA polymerases"/>
    <property type="match status" value="1"/>
</dbReference>
<feature type="domain" description="CCHC-type" evidence="1">
    <location>
        <begin position="90"/>
        <end position="103"/>
    </location>
</feature>
<dbReference type="Pfam" id="PF00098">
    <property type="entry name" value="zf-CCHC"/>
    <property type="match status" value="1"/>
</dbReference>
<keyword evidence="3" id="KW-1185">Reference proteome</keyword>
<reference evidence="2" key="1">
    <citation type="journal article" date="2022" name="Int. J. Mol. Sci.">
        <title>Draft Genome of Tanacetum Coccineum: Genomic Comparison of Closely Related Tanacetum-Family Plants.</title>
        <authorList>
            <person name="Yamashiro T."/>
            <person name="Shiraishi A."/>
            <person name="Nakayama K."/>
            <person name="Satake H."/>
        </authorList>
    </citation>
    <scope>NUCLEOTIDE SEQUENCE</scope>
</reference>
<accession>A0ABQ4Z053</accession>
<sequence>MRVNIHEFCGNTLNLEGLIDWLVAVEEVIEFKEVLENKRVSLIATKLHGRASTWWQQLKLTQERVGKPRAKVGGGNTGPVSKGVGSSGLKCFNCGEPGHRQSELFEDDQYEKEIVSGDVGVNLIVRRSCLTPKAAGDDWLKHNIFQSTCTILGKVCTFVVDPGSFDNLIDEEMDELETGDDIFVPLGNKVAKDSKIHEAMIPLLEEFFDVFSNEFLDGLPPLRDIQHYIDLEPGLQFPNRPHYRMSPGEHEELRRQGKTLRETLLRHISNVKKFVVERTRHQTQHDRRVKKRQMQTQVSKIDTGEAVDNGLVVMESNGTESEVQYEISRSGNDTDADDADIIPIYEEELMVEVQLTAKCNIFSIGQQAY</sequence>
<dbReference type="InterPro" id="IPR001878">
    <property type="entry name" value="Znf_CCHC"/>
</dbReference>
<dbReference type="Proteomes" id="UP001151760">
    <property type="component" value="Unassembled WGS sequence"/>
</dbReference>
<proteinExistence type="predicted"/>